<name>A0AAN9Q3E2_CANGL</name>
<keyword evidence="3" id="KW-1185">Reference proteome</keyword>
<sequence>MSPRWPSLTVQQYSRSRVTITSMFLSGEREQYALPPTVRTKQGHHHMGRLRCSCCGDMVRNRVGKVCSPQEGVNPNRDDPSVIFETSKS</sequence>
<comment type="caution">
    <text evidence="2">The sequence shown here is derived from an EMBL/GenBank/DDBJ whole genome shotgun (WGS) entry which is preliminary data.</text>
</comment>
<proteinExistence type="predicted"/>
<evidence type="ECO:0000256" key="1">
    <source>
        <dbReference type="SAM" id="MobiDB-lite"/>
    </source>
</evidence>
<reference evidence="2 3" key="1">
    <citation type="submission" date="2024-01" db="EMBL/GenBank/DDBJ databases">
        <title>The genomes of 5 underutilized Papilionoideae crops provide insights into root nodulation and disease resistanc.</title>
        <authorList>
            <person name="Jiang F."/>
        </authorList>
    </citation>
    <scope>NUCLEOTIDE SEQUENCE [LARGE SCALE GENOMIC DNA]</scope>
    <source>
        <strain evidence="2">LVBAO_FW01</strain>
        <tissue evidence="2">Leaves</tissue>
    </source>
</reference>
<evidence type="ECO:0000313" key="2">
    <source>
        <dbReference type="EMBL" id="KAK7320537.1"/>
    </source>
</evidence>
<accession>A0AAN9Q3E2</accession>
<feature type="region of interest" description="Disordered" evidence="1">
    <location>
        <begin position="68"/>
        <end position="89"/>
    </location>
</feature>
<dbReference type="AlphaFoldDB" id="A0AAN9Q3E2"/>
<protein>
    <submittedName>
        <fullName evidence="2">Uncharacterized protein</fullName>
    </submittedName>
</protein>
<evidence type="ECO:0000313" key="3">
    <source>
        <dbReference type="Proteomes" id="UP001367508"/>
    </source>
</evidence>
<gene>
    <name evidence="2" type="ORF">VNO77_30095</name>
</gene>
<organism evidence="2 3">
    <name type="scientific">Canavalia gladiata</name>
    <name type="common">Sword bean</name>
    <name type="synonym">Dolichos gladiatus</name>
    <dbReference type="NCBI Taxonomy" id="3824"/>
    <lineage>
        <taxon>Eukaryota</taxon>
        <taxon>Viridiplantae</taxon>
        <taxon>Streptophyta</taxon>
        <taxon>Embryophyta</taxon>
        <taxon>Tracheophyta</taxon>
        <taxon>Spermatophyta</taxon>
        <taxon>Magnoliopsida</taxon>
        <taxon>eudicotyledons</taxon>
        <taxon>Gunneridae</taxon>
        <taxon>Pentapetalae</taxon>
        <taxon>rosids</taxon>
        <taxon>fabids</taxon>
        <taxon>Fabales</taxon>
        <taxon>Fabaceae</taxon>
        <taxon>Papilionoideae</taxon>
        <taxon>50 kb inversion clade</taxon>
        <taxon>NPAAA clade</taxon>
        <taxon>indigoferoid/millettioid clade</taxon>
        <taxon>Phaseoleae</taxon>
        <taxon>Canavalia</taxon>
    </lineage>
</organism>
<dbReference type="Proteomes" id="UP001367508">
    <property type="component" value="Unassembled WGS sequence"/>
</dbReference>
<dbReference type="EMBL" id="JAYMYQ010000007">
    <property type="protein sequence ID" value="KAK7320537.1"/>
    <property type="molecule type" value="Genomic_DNA"/>
</dbReference>